<dbReference type="Proteomes" id="UP001174997">
    <property type="component" value="Unassembled WGS sequence"/>
</dbReference>
<sequence>NMSNHERASSPDNKPFENFELQARVYSSLDSNTGETCYYLAPILSDPLGTDIEFMIIKDIQERLPGVCLTLPGTSAALSDGDIVAFSGADIEAIGKSLRADLAPDINKGFRRSKALTGSGQAEDRVCGRTEIPVLTEKEILSSGAIMAEWERFVGQLKPFPKRREWRDGRRVKGWDLKVRLKPSRQCEWWC</sequence>
<dbReference type="EMBL" id="JAULSY010000056">
    <property type="protein sequence ID" value="KAK0668463.1"/>
    <property type="molecule type" value="Genomic_DNA"/>
</dbReference>
<accession>A0AA39ZCI9</accession>
<proteinExistence type="predicted"/>
<keyword evidence="2" id="KW-1185">Reference proteome</keyword>
<dbReference type="AlphaFoldDB" id="A0AA39ZCI9"/>
<feature type="non-terminal residue" evidence="1">
    <location>
        <position position="1"/>
    </location>
</feature>
<organism evidence="1 2">
    <name type="scientific">Cercophora samala</name>
    <dbReference type="NCBI Taxonomy" id="330535"/>
    <lineage>
        <taxon>Eukaryota</taxon>
        <taxon>Fungi</taxon>
        <taxon>Dikarya</taxon>
        <taxon>Ascomycota</taxon>
        <taxon>Pezizomycotina</taxon>
        <taxon>Sordariomycetes</taxon>
        <taxon>Sordariomycetidae</taxon>
        <taxon>Sordariales</taxon>
        <taxon>Lasiosphaeriaceae</taxon>
        <taxon>Cercophora</taxon>
    </lineage>
</organism>
<evidence type="ECO:0000313" key="1">
    <source>
        <dbReference type="EMBL" id="KAK0668463.1"/>
    </source>
</evidence>
<reference evidence="1" key="1">
    <citation type="submission" date="2023-06" db="EMBL/GenBank/DDBJ databases">
        <title>Genome-scale phylogeny and comparative genomics of the fungal order Sordariales.</title>
        <authorList>
            <consortium name="Lawrence Berkeley National Laboratory"/>
            <person name="Hensen N."/>
            <person name="Bonometti L."/>
            <person name="Westerberg I."/>
            <person name="Brannstrom I.O."/>
            <person name="Guillou S."/>
            <person name="Cros-Aarteil S."/>
            <person name="Calhoun S."/>
            <person name="Haridas S."/>
            <person name="Kuo A."/>
            <person name="Mondo S."/>
            <person name="Pangilinan J."/>
            <person name="Riley R."/>
            <person name="Labutti K."/>
            <person name="Andreopoulos B."/>
            <person name="Lipzen A."/>
            <person name="Chen C."/>
            <person name="Yanf M."/>
            <person name="Daum C."/>
            <person name="Ng V."/>
            <person name="Clum A."/>
            <person name="Steindorff A."/>
            <person name="Ohm R."/>
            <person name="Martin F."/>
            <person name="Silar P."/>
            <person name="Natvig D."/>
            <person name="Lalanne C."/>
            <person name="Gautier V."/>
            <person name="Ament-Velasquez S.L."/>
            <person name="Kruys A."/>
            <person name="Hutchinson M.I."/>
            <person name="Powell A.J."/>
            <person name="Barry K."/>
            <person name="Miller A.N."/>
            <person name="Grigoriev I.V."/>
            <person name="Debuchy R."/>
            <person name="Gladieux P."/>
            <person name="Thoren M.H."/>
            <person name="Johannesson H."/>
        </authorList>
    </citation>
    <scope>NUCLEOTIDE SEQUENCE</scope>
    <source>
        <strain evidence="1">CBS 307.81</strain>
    </source>
</reference>
<name>A0AA39ZCI9_9PEZI</name>
<comment type="caution">
    <text evidence="1">The sequence shown here is derived from an EMBL/GenBank/DDBJ whole genome shotgun (WGS) entry which is preliminary data.</text>
</comment>
<evidence type="ECO:0000313" key="2">
    <source>
        <dbReference type="Proteomes" id="UP001174997"/>
    </source>
</evidence>
<gene>
    <name evidence="1" type="ORF">QBC41DRAFT_226137</name>
</gene>
<protein>
    <submittedName>
        <fullName evidence="1">Uncharacterized protein</fullName>
    </submittedName>
</protein>